<evidence type="ECO:0000313" key="3">
    <source>
        <dbReference type="Proteomes" id="UP000218209"/>
    </source>
</evidence>
<sequence length="408" mass="43106">AQGRDRVREPRERRPRRQPRGDPPRNERRPRGGAGRLPPPPGAEDEEHVGGDGEARAGGAPQEEEEEAREARPRHEKGAGGAADRRARAGGGEGDEAEAGGGRGEQRPRHGGEGEEELAVGVVGEEKVAVGAERLEEEKGEGDGDEEDGGEGKGGERAVAEAACQPPGRHVMGGAGATRSEGGQRSSRRQSWATTALCPVQREGPVPRWTLAVTKPPRDDSAATGCPQHTEWLARNGARAGLWPRFRGPRGPAATARRSVRVAHDRGTRQRPALPLTSIDPVVLVKLGGFSQASVEPFGPHIVGGRGAAAPRRCASAPGRRTAALGGRRHRRAPRRPRLLRPPQPDPRLPRDRRRLVPLHVPHLFPRPDASRRAPGRSPAPMADDLGPPAGVRPPLSPASAAGAAAAG</sequence>
<feature type="region of interest" description="Disordered" evidence="1">
    <location>
        <begin position="243"/>
        <end position="269"/>
    </location>
</feature>
<feature type="compositionally biased region" description="Low complexity" evidence="1">
    <location>
        <begin position="399"/>
        <end position="408"/>
    </location>
</feature>
<feature type="compositionally biased region" description="Low complexity" evidence="1">
    <location>
        <begin position="179"/>
        <end position="191"/>
    </location>
</feature>
<feature type="region of interest" description="Disordered" evidence="1">
    <location>
        <begin position="1"/>
        <end position="203"/>
    </location>
</feature>
<feature type="compositionally biased region" description="Basic and acidic residues" evidence="1">
    <location>
        <begin position="150"/>
        <end position="159"/>
    </location>
</feature>
<accession>A0A1X6NIY7</accession>
<protein>
    <submittedName>
        <fullName evidence="2">Uncharacterized protein</fullName>
    </submittedName>
</protein>
<feature type="compositionally biased region" description="Basic residues" evidence="1">
    <location>
        <begin position="327"/>
        <end position="339"/>
    </location>
</feature>
<feature type="compositionally biased region" description="Low complexity" evidence="1">
    <location>
        <begin position="244"/>
        <end position="257"/>
    </location>
</feature>
<evidence type="ECO:0000313" key="2">
    <source>
        <dbReference type="EMBL" id="OSX68584.1"/>
    </source>
</evidence>
<dbReference type="EMBL" id="KV920329">
    <property type="protein sequence ID" value="OSX68584.1"/>
    <property type="molecule type" value="Genomic_DNA"/>
</dbReference>
<feature type="compositionally biased region" description="Acidic residues" evidence="1">
    <location>
        <begin position="138"/>
        <end position="149"/>
    </location>
</feature>
<reference evidence="2 3" key="1">
    <citation type="submission" date="2017-03" db="EMBL/GenBank/DDBJ databases">
        <title>WGS assembly of Porphyra umbilicalis.</title>
        <authorList>
            <person name="Brawley S.H."/>
            <person name="Blouin N.A."/>
            <person name="Ficko-Blean E."/>
            <person name="Wheeler G.L."/>
            <person name="Lohr M."/>
            <person name="Goodson H.V."/>
            <person name="Jenkins J.W."/>
            <person name="Blaby-Haas C.E."/>
            <person name="Helliwell K.E."/>
            <person name="Chan C."/>
            <person name="Marriage T."/>
            <person name="Bhattacharya D."/>
            <person name="Klein A.S."/>
            <person name="Badis Y."/>
            <person name="Brodie J."/>
            <person name="Cao Y."/>
            <person name="Collen J."/>
            <person name="Dittami S.M."/>
            <person name="Gachon C.M."/>
            <person name="Green B.R."/>
            <person name="Karpowicz S."/>
            <person name="Kim J.W."/>
            <person name="Kudahl U."/>
            <person name="Lin S."/>
            <person name="Michel G."/>
            <person name="Mittag M."/>
            <person name="Olson B.J."/>
            <person name="Pangilinan J."/>
            <person name="Peng Y."/>
            <person name="Qiu H."/>
            <person name="Shu S."/>
            <person name="Singer J.T."/>
            <person name="Smith A.G."/>
            <person name="Sprecher B.N."/>
            <person name="Wagner V."/>
            <person name="Wang W."/>
            <person name="Wang Z.-Y."/>
            <person name="Yan J."/>
            <person name="Yarish C."/>
            <person name="Zoeuner-Riek S."/>
            <person name="Zhuang Y."/>
            <person name="Zou Y."/>
            <person name="Lindquist E.A."/>
            <person name="Grimwood J."/>
            <person name="Barry K."/>
            <person name="Rokhsar D.S."/>
            <person name="Schmutz J."/>
            <person name="Stiller J.W."/>
            <person name="Grossman A.R."/>
            <person name="Prochnik S.E."/>
        </authorList>
    </citation>
    <scope>NUCLEOTIDE SEQUENCE [LARGE SCALE GENOMIC DNA]</scope>
    <source>
        <strain evidence="2">4086291</strain>
    </source>
</reference>
<feature type="non-terminal residue" evidence="2">
    <location>
        <position position="408"/>
    </location>
</feature>
<feature type="compositionally biased region" description="Low complexity" evidence="1">
    <location>
        <begin position="308"/>
        <end position="326"/>
    </location>
</feature>
<keyword evidence="3" id="KW-1185">Reference proteome</keyword>
<feature type="non-terminal residue" evidence="2">
    <location>
        <position position="1"/>
    </location>
</feature>
<feature type="compositionally biased region" description="Basic and acidic residues" evidence="1">
    <location>
        <begin position="1"/>
        <end position="12"/>
    </location>
</feature>
<dbReference type="AlphaFoldDB" id="A0A1X6NIY7"/>
<proteinExistence type="predicted"/>
<feature type="compositionally biased region" description="Basic and acidic residues" evidence="1">
    <location>
        <begin position="124"/>
        <end position="137"/>
    </location>
</feature>
<feature type="compositionally biased region" description="Basic and acidic residues" evidence="1">
    <location>
        <begin position="104"/>
        <end position="113"/>
    </location>
</feature>
<organism evidence="2 3">
    <name type="scientific">Porphyra umbilicalis</name>
    <name type="common">Purple laver</name>
    <name type="synonym">Red alga</name>
    <dbReference type="NCBI Taxonomy" id="2786"/>
    <lineage>
        <taxon>Eukaryota</taxon>
        <taxon>Rhodophyta</taxon>
        <taxon>Bangiophyceae</taxon>
        <taxon>Bangiales</taxon>
        <taxon>Bangiaceae</taxon>
        <taxon>Porphyra</taxon>
    </lineage>
</organism>
<feature type="compositionally biased region" description="Basic and acidic residues" evidence="1">
    <location>
        <begin position="69"/>
        <end position="87"/>
    </location>
</feature>
<feature type="region of interest" description="Disordered" evidence="1">
    <location>
        <begin position="306"/>
        <end position="408"/>
    </location>
</feature>
<feature type="compositionally biased region" description="Basic and acidic residues" evidence="1">
    <location>
        <begin position="19"/>
        <end position="30"/>
    </location>
</feature>
<name>A0A1X6NIY7_PORUM</name>
<evidence type="ECO:0000256" key="1">
    <source>
        <dbReference type="SAM" id="MobiDB-lite"/>
    </source>
</evidence>
<gene>
    <name evidence="2" type="ORF">BU14_2539s0001</name>
</gene>
<dbReference type="Proteomes" id="UP000218209">
    <property type="component" value="Unassembled WGS sequence"/>
</dbReference>